<reference evidence="11 12" key="1">
    <citation type="journal article" date="2015" name="PLoS ONE">
        <title>Rice-Infecting Pseudomonas Genomes Are Highly Accessorized and Harbor Multiple Putative Virulence Mechanisms to Cause Sheath Brown Rot.</title>
        <authorList>
            <person name="Quibod I.L."/>
            <person name="Grande G."/>
            <person name="Oreiro E.G."/>
            <person name="Borja F.N."/>
            <person name="Dossa G.S."/>
            <person name="Mauleon R."/>
            <person name="Cruz C.V."/>
            <person name="Oliva R."/>
        </authorList>
    </citation>
    <scope>NUCLEOTIDE SEQUENCE [LARGE SCALE GENOMIC DNA]</scope>
    <source>
        <strain evidence="11 12">IRRI 6609</strain>
    </source>
</reference>
<evidence type="ECO:0000256" key="6">
    <source>
        <dbReference type="ARBA" id="ARBA00022927"/>
    </source>
</evidence>
<name>A0A0M9GIY2_9PSED</name>
<dbReference type="Gene3D" id="2.30.30.830">
    <property type="match status" value="1"/>
</dbReference>
<evidence type="ECO:0000256" key="7">
    <source>
        <dbReference type="ARBA" id="ARBA00022989"/>
    </source>
</evidence>
<feature type="domain" description="Type II secretion system protein GspC N-terminal" evidence="10">
    <location>
        <begin position="73"/>
        <end position="138"/>
    </location>
</feature>
<dbReference type="OrthoDB" id="6897895at2"/>
<evidence type="ECO:0000256" key="4">
    <source>
        <dbReference type="ARBA" id="ARBA00022519"/>
    </source>
</evidence>
<protein>
    <submittedName>
        <fullName evidence="11">Type IV pilus biogenesis</fullName>
    </submittedName>
</protein>
<dbReference type="AlphaFoldDB" id="A0A0M9GIY2"/>
<keyword evidence="12" id="KW-1185">Reference proteome</keyword>
<dbReference type="EMBL" id="JSYZ01000003">
    <property type="protein sequence ID" value="KPA92434.1"/>
    <property type="molecule type" value="Genomic_DNA"/>
</dbReference>
<feature type="region of interest" description="Disordered" evidence="9">
    <location>
        <begin position="146"/>
        <end position="171"/>
    </location>
</feature>
<keyword evidence="4" id="KW-0997">Cell inner membrane</keyword>
<evidence type="ECO:0000256" key="9">
    <source>
        <dbReference type="SAM" id="MobiDB-lite"/>
    </source>
</evidence>
<dbReference type="InterPro" id="IPR024961">
    <property type="entry name" value="T2SS_GspC_N"/>
</dbReference>
<keyword evidence="3" id="KW-1003">Cell membrane</keyword>
<evidence type="ECO:0000313" key="11">
    <source>
        <dbReference type="EMBL" id="KPA92434.1"/>
    </source>
</evidence>
<proteinExistence type="predicted"/>
<evidence type="ECO:0000259" key="10">
    <source>
        <dbReference type="Pfam" id="PF11356"/>
    </source>
</evidence>
<evidence type="ECO:0000256" key="3">
    <source>
        <dbReference type="ARBA" id="ARBA00022475"/>
    </source>
</evidence>
<dbReference type="Proteomes" id="UP000037931">
    <property type="component" value="Unassembled WGS sequence"/>
</dbReference>
<comment type="caution">
    <text evidence="11">The sequence shown here is derived from an EMBL/GenBank/DDBJ whole genome shotgun (WGS) entry which is preliminary data.</text>
</comment>
<dbReference type="Pfam" id="PF11356">
    <property type="entry name" value="T2SSC"/>
    <property type="match status" value="1"/>
</dbReference>
<keyword evidence="5" id="KW-0812">Transmembrane</keyword>
<organism evidence="11 12">
    <name type="scientific">Pseudomonas asplenii</name>
    <dbReference type="NCBI Taxonomy" id="53407"/>
    <lineage>
        <taxon>Bacteria</taxon>
        <taxon>Pseudomonadati</taxon>
        <taxon>Pseudomonadota</taxon>
        <taxon>Gammaproteobacteria</taxon>
        <taxon>Pseudomonadales</taxon>
        <taxon>Pseudomonadaceae</taxon>
        <taxon>Pseudomonas</taxon>
    </lineage>
</organism>
<keyword evidence="2" id="KW-0813">Transport</keyword>
<evidence type="ECO:0000256" key="5">
    <source>
        <dbReference type="ARBA" id="ARBA00022692"/>
    </source>
</evidence>
<evidence type="ECO:0000256" key="1">
    <source>
        <dbReference type="ARBA" id="ARBA00004533"/>
    </source>
</evidence>
<keyword evidence="6" id="KW-0653">Protein transport</keyword>
<keyword evidence="7" id="KW-1133">Transmembrane helix</keyword>
<dbReference type="STRING" id="50340.PF66_01113"/>
<accession>A0A0M9GIY2</accession>
<comment type="subcellular location">
    <subcellularLocation>
        <location evidence="1">Cell inner membrane</location>
    </subcellularLocation>
</comment>
<evidence type="ECO:0000256" key="8">
    <source>
        <dbReference type="ARBA" id="ARBA00023136"/>
    </source>
</evidence>
<keyword evidence="8" id="KW-0472">Membrane</keyword>
<evidence type="ECO:0000256" key="2">
    <source>
        <dbReference type="ARBA" id="ARBA00022448"/>
    </source>
</evidence>
<evidence type="ECO:0000313" key="12">
    <source>
        <dbReference type="Proteomes" id="UP000037931"/>
    </source>
</evidence>
<dbReference type="GO" id="GO:0015031">
    <property type="term" value="P:protein transport"/>
    <property type="evidence" value="ECO:0007669"/>
    <property type="project" value="UniProtKB-KW"/>
</dbReference>
<gene>
    <name evidence="11" type="ORF">PF66_01113</name>
</gene>
<dbReference type="GO" id="GO:0005886">
    <property type="term" value="C:plasma membrane"/>
    <property type="evidence" value="ECO:0007669"/>
    <property type="project" value="UniProtKB-SubCell"/>
</dbReference>
<sequence precursor="true">MAYTRVKRPVWVLSFALPLAYGAWLAWDEWQFRRDLPSMPVAAVVSAAVAPVAPLNHAAVATVLGLQPRDALARSAEPLQLRASFVASSGASRALLAGAQGQQVYRVGDSLPGGSVLRRIEAGRVLLWRNGREELLALETPARRSLSPLGNATPAAGTTSSHLRPVLRGTP</sequence>
<dbReference type="PATRIC" id="fig|50340.43.peg.3996"/>